<feature type="compositionally biased region" description="Low complexity" evidence="1">
    <location>
        <begin position="14"/>
        <end position="23"/>
    </location>
</feature>
<sequence>MQNTHHTQFADDITNPTVTHNTNVPTNQILTTNREQEIHDDIKLAGTNKSGYLQSDVRPVGHIYQNEAPVVTQIPTTQYEPVSIVTTATESLVVPGQTQPVAVAQTVVQQDTFLKPNAYHYKQDSGVFENFTHQRTLSRGTVEANKIHDLEKRVEELCLQQTDLQEFNQDTLRAVSCAGKQHLWGLSHGKDLYHMHSTPNGMEWQFFPTAGLQFKDISVSKGGTLFAIGATDSFVYKLDPTTTRMDLVVPGDTTRLRQVSASTRNKVYGLAEDGTVLYLSADRWERMGGKLKKISSGGKHLFRKTEVWGIGFDDRAMRWDQKGMWEPINEELIDISVAADNAIYGIRKQDQQLVKWDGEKFVKQAPPTTTGAEPQSKWRLTNVSAYKESKHVYAVEAGTGNVLKMSNH</sequence>
<dbReference type="SUPFAM" id="SSF101898">
    <property type="entry name" value="NHL repeat"/>
    <property type="match status" value="1"/>
</dbReference>
<dbReference type="EMBL" id="JAOPGA020000950">
    <property type="protein sequence ID" value="KAL0483342.1"/>
    <property type="molecule type" value="Genomic_DNA"/>
</dbReference>
<dbReference type="Proteomes" id="UP001431209">
    <property type="component" value="Unassembled WGS sequence"/>
</dbReference>
<dbReference type="AlphaFoldDB" id="A0AAW2Z247"/>
<comment type="caution">
    <text evidence="2">The sequence shown here is derived from an EMBL/GenBank/DDBJ whole genome shotgun (WGS) entry which is preliminary data.</text>
</comment>
<feature type="region of interest" description="Disordered" evidence="1">
    <location>
        <begin position="1"/>
        <end position="23"/>
    </location>
</feature>
<dbReference type="SMART" id="SM00706">
    <property type="entry name" value="TECPR"/>
    <property type="match status" value="5"/>
</dbReference>
<keyword evidence="3" id="KW-1185">Reference proteome</keyword>
<accession>A0AAW2Z247</accession>
<organism evidence="2 3">
    <name type="scientific">Acrasis kona</name>
    <dbReference type="NCBI Taxonomy" id="1008807"/>
    <lineage>
        <taxon>Eukaryota</taxon>
        <taxon>Discoba</taxon>
        <taxon>Heterolobosea</taxon>
        <taxon>Tetramitia</taxon>
        <taxon>Eutetramitia</taxon>
        <taxon>Acrasidae</taxon>
        <taxon>Acrasis</taxon>
    </lineage>
</organism>
<protein>
    <submittedName>
        <fullName evidence="2">Uncharacterized protein</fullName>
    </submittedName>
</protein>
<evidence type="ECO:0000256" key="1">
    <source>
        <dbReference type="SAM" id="MobiDB-lite"/>
    </source>
</evidence>
<evidence type="ECO:0000313" key="3">
    <source>
        <dbReference type="Proteomes" id="UP001431209"/>
    </source>
</evidence>
<name>A0AAW2Z247_9EUKA</name>
<dbReference type="Pfam" id="PF19193">
    <property type="entry name" value="Tectonin"/>
    <property type="match status" value="1"/>
</dbReference>
<evidence type="ECO:0000313" key="2">
    <source>
        <dbReference type="EMBL" id="KAL0483342.1"/>
    </source>
</evidence>
<proteinExistence type="predicted"/>
<reference evidence="2 3" key="1">
    <citation type="submission" date="2024-03" db="EMBL/GenBank/DDBJ databases">
        <title>The Acrasis kona genome and developmental transcriptomes reveal deep origins of eukaryotic multicellular pathways.</title>
        <authorList>
            <person name="Sheikh S."/>
            <person name="Fu C.-J."/>
            <person name="Brown M.W."/>
            <person name="Baldauf S.L."/>
        </authorList>
    </citation>
    <scope>NUCLEOTIDE SEQUENCE [LARGE SCALE GENOMIC DNA]</scope>
    <source>
        <strain evidence="2 3">ATCC MYA-3509</strain>
    </source>
</reference>
<dbReference type="InterPro" id="IPR006624">
    <property type="entry name" value="Beta-propeller_rpt_TECPR"/>
</dbReference>
<gene>
    <name evidence="2" type="ORF">AKO1_014669</name>
</gene>